<dbReference type="GO" id="GO:0005737">
    <property type="term" value="C:cytoplasm"/>
    <property type="evidence" value="ECO:0007669"/>
    <property type="project" value="TreeGrafter"/>
</dbReference>
<evidence type="ECO:0000313" key="5">
    <source>
        <dbReference type="Proteomes" id="UP001163104"/>
    </source>
</evidence>
<dbReference type="Gene3D" id="3.10.310.10">
    <property type="entry name" value="Diaminopimelate Epimerase, Chain A, domain 1"/>
    <property type="match status" value="2"/>
</dbReference>
<keyword evidence="2" id="KW-0413">Isomerase</keyword>
<dbReference type="InterPro" id="IPR003719">
    <property type="entry name" value="Phenazine_PhzF-like"/>
</dbReference>
<evidence type="ECO:0000256" key="1">
    <source>
        <dbReference type="ARBA" id="ARBA00008270"/>
    </source>
</evidence>
<dbReference type="EMBL" id="CP107027">
    <property type="protein sequence ID" value="UYG97532.1"/>
    <property type="molecule type" value="Genomic_DNA"/>
</dbReference>
<dbReference type="SUPFAM" id="SSF54506">
    <property type="entry name" value="Diaminopimelate epimerase-like"/>
    <property type="match status" value="1"/>
</dbReference>
<dbReference type="Proteomes" id="UP001163104">
    <property type="component" value="Chromosome"/>
</dbReference>
<gene>
    <name evidence="4" type="ORF">OD459_11160</name>
</gene>
<sequence>MRIPIYQIDAFTDKQFKGNPAAVCPLEKWIDSDLMQSIAAENNLAETAFFVKNGNDYELRWFTPKAEIDLCGHATLAAAYVIFTYLDENRMNVKFHTKSGMLEVSKERELLAMTFPAREGEECEAPEALIKGLGKEPKETFLARDYLAVFESEQDLLDLELNMEELKKLDAFGVVATANGSKSDFASRFFAPKAGVDEDPVTGSAHCTLVPYWKKVLNKKEFTALQLSERGGKLYCEDLGDKVKLSGEAVAYLEGYIHV</sequence>
<proteinExistence type="inferred from homology"/>
<reference evidence="4" key="1">
    <citation type="submission" date="2022-10" db="EMBL/GenBank/DDBJ databases">
        <title>Mechanism of multi-heavy metal repair in Cytobacillus Firmus M7.</title>
        <authorList>
            <person name="Li X."/>
            <person name="Yu C."/>
        </authorList>
    </citation>
    <scope>NUCLEOTIDE SEQUENCE</scope>
    <source>
        <strain evidence="4">M7</strain>
    </source>
</reference>
<evidence type="ECO:0000313" key="4">
    <source>
        <dbReference type="EMBL" id="UYG97532.1"/>
    </source>
</evidence>
<feature type="active site" evidence="3">
    <location>
        <position position="46"/>
    </location>
</feature>
<evidence type="ECO:0000256" key="3">
    <source>
        <dbReference type="PIRSR" id="PIRSR016184-1"/>
    </source>
</evidence>
<dbReference type="GO" id="GO:0016853">
    <property type="term" value="F:isomerase activity"/>
    <property type="evidence" value="ECO:0007669"/>
    <property type="project" value="UniProtKB-KW"/>
</dbReference>
<evidence type="ECO:0000256" key="2">
    <source>
        <dbReference type="ARBA" id="ARBA00023235"/>
    </source>
</evidence>
<protein>
    <submittedName>
        <fullName evidence="4">PhzF family phenazine biosynthesis protein</fullName>
    </submittedName>
</protein>
<dbReference type="PANTHER" id="PTHR13774:SF17">
    <property type="entry name" value="PHENAZINE BIOSYNTHESIS-LIKE DOMAIN-CONTAINING PROTEIN"/>
    <property type="match status" value="1"/>
</dbReference>
<dbReference type="NCBIfam" id="TIGR00654">
    <property type="entry name" value="PhzF_family"/>
    <property type="match status" value="1"/>
</dbReference>
<dbReference type="AlphaFoldDB" id="A0AA46P4Q0"/>
<dbReference type="PIRSF" id="PIRSF016184">
    <property type="entry name" value="PhzC_PhzF"/>
    <property type="match status" value="1"/>
</dbReference>
<organism evidence="4 5">
    <name type="scientific">Cytobacillus firmus</name>
    <name type="common">Bacillus firmus</name>
    <dbReference type="NCBI Taxonomy" id="1399"/>
    <lineage>
        <taxon>Bacteria</taxon>
        <taxon>Bacillati</taxon>
        <taxon>Bacillota</taxon>
        <taxon>Bacilli</taxon>
        <taxon>Bacillales</taxon>
        <taxon>Bacillaceae</taxon>
        <taxon>Cytobacillus</taxon>
    </lineage>
</organism>
<dbReference type="Pfam" id="PF02567">
    <property type="entry name" value="PhzC-PhzF"/>
    <property type="match status" value="1"/>
</dbReference>
<name>A0AA46P4Q0_CYTFI</name>
<accession>A0AA46P4Q0</accession>
<dbReference type="PANTHER" id="PTHR13774">
    <property type="entry name" value="PHENAZINE BIOSYNTHESIS PROTEIN"/>
    <property type="match status" value="1"/>
</dbReference>
<comment type="similarity">
    <text evidence="1">Belongs to the PhzF family.</text>
</comment>
<dbReference type="RefSeq" id="WP_263599980.1">
    <property type="nucleotide sequence ID" value="NZ_CP107027.1"/>
</dbReference>